<comment type="caution">
    <text evidence="2">The sequence shown here is derived from an EMBL/GenBank/DDBJ whole genome shotgun (WGS) entry which is preliminary data.</text>
</comment>
<gene>
    <name evidence="2" type="ORF">BAA01_00235</name>
</gene>
<organism evidence="2 3">
    <name type="scientific">Bacillus thermozeamaize</name>
    <dbReference type="NCBI Taxonomy" id="230954"/>
    <lineage>
        <taxon>Bacteria</taxon>
        <taxon>Bacillati</taxon>
        <taxon>Bacillota</taxon>
        <taxon>Bacilli</taxon>
        <taxon>Bacillales</taxon>
        <taxon>Bacillaceae</taxon>
        <taxon>Bacillus</taxon>
    </lineage>
</organism>
<dbReference type="AlphaFoldDB" id="A0A1Y3PU41"/>
<feature type="domain" description="DUF4825" evidence="1">
    <location>
        <begin position="53"/>
        <end position="136"/>
    </location>
</feature>
<protein>
    <recommendedName>
        <fullName evidence="1">DUF4825 domain-containing protein</fullName>
    </recommendedName>
</protein>
<dbReference type="Proteomes" id="UP000196475">
    <property type="component" value="Unassembled WGS sequence"/>
</dbReference>
<reference evidence="3" key="1">
    <citation type="submission" date="2016-06" db="EMBL/GenBank/DDBJ databases">
        <authorList>
            <person name="Nascimento L."/>
            <person name="Pereira R.V."/>
            <person name="Martins L.F."/>
            <person name="Quaggio R.B."/>
            <person name="Silva A.M."/>
            <person name="Setubal J.C."/>
        </authorList>
    </citation>
    <scope>NUCLEOTIDE SEQUENCE [LARGE SCALE GENOMIC DNA]</scope>
</reference>
<dbReference type="Pfam" id="PF16107">
    <property type="entry name" value="DUF4825"/>
    <property type="match status" value="1"/>
</dbReference>
<name>A0A1Y3PU41_9BACI</name>
<proteinExistence type="predicted"/>
<evidence type="ECO:0000313" key="3">
    <source>
        <dbReference type="Proteomes" id="UP000196475"/>
    </source>
</evidence>
<evidence type="ECO:0000313" key="2">
    <source>
        <dbReference type="EMBL" id="OUM90895.1"/>
    </source>
</evidence>
<evidence type="ECO:0000259" key="1">
    <source>
        <dbReference type="Pfam" id="PF16107"/>
    </source>
</evidence>
<dbReference type="EMBL" id="LZRT01000009">
    <property type="protein sequence ID" value="OUM90895.1"/>
    <property type="molecule type" value="Genomic_DNA"/>
</dbReference>
<dbReference type="InterPro" id="IPR032250">
    <property type="entry name" value="DUF4825"/>
</dbReference>
<sequence>MRYKNMLIVGLLVIGFGLFAVVQGVIIPQNEQRHQQYLAAQQDPVTHDLSRILPFKNRYMGDASNVANLFQHLPLDVERTYQLHPETWSVEVNYKEGVSRIGEERIHKILIYNAVAAFSLIENLQELHFNFADPSGDLTRYQVTRSAIESIFGQDLSELLTKEKWQKEVQDKLKSKAFVHRCMQSAFVTQQTKKKA</sequence>
<accession>A0A1Y3PU41</accession>